<dbReference type="PANTHER" id="PTHR30160">
    <property type="entry name" value="TETRAACYLDISACCHARIDE 4'-KINASE-RELATED"/>
    <property type="match status" value="1"/>
</dbReference>
<evidence type="ECO:0000313" key="3">
    <source>
        <dbReference type="EMBL" id="CAD6524455.1"/>
    </source>
</evidence>
<evidence type="ECO:0000256" key="2">
    <source>
        <dbReference type="ARBA" id="ARBA00022679"/>
    </source>
</evidence>
<name>A0ABN7HKI2_9BURK</name>
<dbReference type="InterPro" id="IPR002201">
    <property type="entry name" value="Glyco_trans_9"/>
</dbReference>
<comment type="caution">
    <text evidence="3">The sequence shown here is derived from an EMBL/GenBank/DDBJ whole genome shotgun (WGS) entry which is preliminary data.</text>
</comment>
<dbReference type="EMBL" id="CAJHCP010000003">
    <property type="protein sequence ID" value="CAD6524455.1"/>
    <property type="molecule type" value="Genomic_DNA"/>
</dbReference>
<gene>
    <name evidence="3" type="ORF">LMG28140_01619</name>
</gene>
<keyword evidence="1" id="KW-0328">Glycosyltransferase</keyword>
<evidence type="ECO:0000313" key="4">
    <source>
        <dbReference type="Proteomes" id="UP000598032"/>
    </source>
</evidence>
<evidence type="ECO:0008006" key="5">
    <source>
        <dbReference type="Google" id="ProtNLM"/>
    </source>
</evidence>
<dbReference type="Gene3D" id="3.90.550.10">
    <property type="entry name" value="Spore Coat Polysaccharide Biosynthesis Protein SpsA, Chain A"/>
    <property type="match status" value="1"/>
</dbReference>
<dbReference type="Gene3D" id="3.40.50.2000">
    <property type="entry name" value="Glycogen Phosphorylase B"/>
    <property type="match status" value="1"/>
</dbReference>
<keyword evidence="4" id="KW-1185">Reference proteome</keyword>
<reference evidence="3 4" key="1">
    <citation type="submission" date="2020-10" db="EMBL/GenBank/DDBJ databases">
        <authorList>
            <person name="Peeters C."/>
        </authorList>
    </citation>
    <scope>NUCLEOTIDE SEQUENCE [LARGE SCALE GENOMIC DNA]</scope>
    <source>
        <strain evidence="3 4">LMG 28140</strain>
    </source>
</reference>
<dbReference type="Proteomes" id="UP000598032">
    <property type="component" value="Unassembled WGS sequence"/>
</dbReference>
<sequence length="653" mass="71008">MSNAQITRPLKRMLRRAAPGLATRLSAMLHAPATQAPLLDTFSTTRAELRVTQSRFDAEHSVEAAALQAVARNSSLVVLGVAPFANVSMLIDELAQERVVLGELVIVDATAELPRGVAIRDHVNAWNFKLPLTRITVVSHTRQELRYADAINNGLSAARQPNVWIAGADYVPLDRCFEYLFKTFVSTNGQAIIAAHTFLPNGNLQRVEIPKSMLEDAGDRALSIADEAAAQNGWGDVNPAGITECGLLSDCASFRRGIFGGERQRLLGMAPSLGLDARFVTEIAVAGLALQLRKQQTRLVSSAASAAVSLRGQFSDANSAWEVLHDWRWLLNKQRSAPTAQAMGTERIELVCPFHRGDVVLAVQVASHAASLGIPMRLHIAESLLSWVKDMNPDLDAAPVPVPVASAAETYPQLLAAYRYVSQRADASPRLARCHPSRSLSKTGENLIGYMLEEVGLPIDTRVRNLKPAVTDEQREIARQTMEPFGEDVIFVHPLGGWSLKSIPPHTLVELAQCVHEAGFRLIQIGGAGDPPLAACDGAILRNFLPSQWRAILALGRAMAGVDSWTAHFAAILDIPQISLYGSTHPRHVNTKAWFAEQSGPSLVLGPIVNCSPCNSLKCVTFPERHYCTGYSIDRRALESFLSSLRREPVSAN</sequence>
<keyword evidence="2" id="KW-0808">Transferase</keyword>
<dbReference type="RefSeq" id="WP_201641750.1">
    <property type="nucleotide sequence ID" value="NZ_CAJHCP010000003.1"/>
</dbReference>
<protein>
    <recommendedName>
        <fullName evidence="5">Glycosyltransferase family 9 protein</fullName>
    </recommendedName>
</protein>
<dbReference type="InterPro" id="IPR051199">
    <property type="entry name" value="LPS_LOS_Heptosyltrfase"/>
</dbReference>
<organism evidence="3 4">
    <name type="scientific">Paraburkholderia metrosideri</name>
    <dbReference type="NCBI Taxonomy" id="580937"/>
    <lineage>
        <taxon>Bacteria</taxon>
        <taxon>Pseudomonadati</taxon>
        <taxon>Pseudomonadota</taxon>
        <taxon>Betaproteobacteria</taxon>
        <taxon>Burkholderiales</taxon>
        <taxon>Burkholderiaceae</taxon>
        <taxon>Paraburkholderia</taxon>
    </lineage>
</organism>
<dbReference type="InterPro" id="IPR029044">
    <property type="entry name" value="Nucleotide-diphossugar_trans"/>
</dbReference>
<proteinExistence type="predicted"/>
<dbReference type="Pfam" id="PF01075">
    <property type="entry name" value="Glyco_transf_9"/>
    <property type="match status" value="1"/>
</dbReference>
<accession>A0ABN7HKI2</accession>
<dbReference type="SUPFAM" id="SSF53756">
    <property type="entry name" value="UDP-Glycosyltransferase/glycogen phosphorylase"/>
    <property type="match status" value="1"/>
</dbReference>
<evidence type="ECO:0000256" key="1">
    <source>
        <dbReference type="ARBA" id="ARBA00022676"/>
    </source>
</evidence>